<gene>
    <name evidence="1" type="ORF">ISS97_08715</name>
</gene>
<accession>A0ABW8K7B7</accession>
<evidence type="ECO:0000313" key="2">
    <source>
        <dbReference type="Proteomes" id="UP001620408"/>
    </source>
</evidence>
<name>A0ABW8K7B7_9GAMM</name>
<protein>
    <submittedName>
        <fullName evidence="1">Uncharacterized protein</fullName>
    </submittedName>
</protein>
<organism evidence="1 2">
    <name type="scientific">Dyella koreensis</name>
    <dbReference type="NCBI Taxonomy" id="311235"/>
    <lineage>
        <taxon>Bacteria</taxon>
        <taxon>Pseudomonadati</taxon>
        <taxon>Pseudomonadota</taxon>
        <taxon>Gammaproteobacteria</taxon>
        <taxon>Lysobacterales</taxon>
        <taxon>Rhodanobacteraceae</taxon>
        <taxon>Dyella</taxon>
    </lineage>
</organism>
<reference evidence="1 2" key="1">
    <citation type="submission" date="2020-10" db="EMBL/GenBank/DDBJ databases">
        <title>Phylogeny of dyella-like bacteria.</title>
        <authorList>
            <person name="Fu J."/>
        </authorList>
    </citation>
    <scope>NUCLEOTIDE SEQUENCE [LARGE SCALE GENOMIC DNA]</scope>
    <source>
        <strain evidence="1 2">BB4</strain>
    </source>
</reference>
<keyword evidence="2" id="KW-1185">Reference proteome</keyword>
<evidence type="ECO:0000313" key="1">
    <source>
        <dbReference type="EMBL" id="MFK2917344.1"/>
    </source>
</evidence>
<dbReference type="RefSeq" id="WP_379985214.1">
    <property type="nucleotide sequence ID" value="NZ_JADIKD010000009.1"/>
</dbReference>
<sequence>MATQTPFPHAAFLRQLELLADATPATAETSLPSSLAGILLTPDGTRSLTEAAGWLIQLLKAQQARLQAAFDTELAADELRRYQKFAKPGRPSAHIVQLRQKQAAARQASNVSKQSFLKAAAAFVREAGIDVPPRVTLEVFITDWIDANVPKTFAPANR</sequence>
<dbReference type="EMBL" id="JADIKD010000009">
    <property type="protein sequence ID" value="MFK2917344.1"/>
    <property type="molecule type" value="Genomic_DNA"/>
</dbReference>
<comment type="caution">
    <text evidence="1">The sequence shown here is derived from an EMBL/GenBank/DDBJ whole genome shotgun (WGS) entry which is preliminary data.</text>
</comment>
<dbReference type="Proteomes" id="UP001620408">
    <property type="component" value="Unassembled WGS sequence"/>
</dbReference>
<proteinExistence type="predicted"/>